<evidence type="ECO:0000313" key="2">
    <source>
        <dbReference type="EMBL" id="SPP75344.1"/>
    </source>
</evidence>
<proteinExistence type="predicted"/>
<evidence type="ECO:0000256" key="1">
    <source>
        <dbReference type="SAM" id="MobiDB-lite"/>
    </source>
</evidence>
<dbReference type="Proteomes" id="UP000268350">
    <property type="component" value="Unassembled WGS sequence"/>
</dbReference>
<evidence type="ECO:0000313" key="3">
    <source>
        <dbReference type="Proteomes" id="UP000268350"/>
    </source>
</evidence>
<feature type="compositionally biased region" description="Polar residues" evidence="1">
    <location>
        <begin position="1"/>
        <end position="31"/>
    </location>
</feature>
<organism evidence="2 3">
    <name type="scientific">Drosophila guanche</name>
    <name type="common">Fruit fly</name>
    <dbReference type="NCBI Taxonomy" id="7266"/>
    <lineage>
        <taxon>Eukaryota</taxon>
        <taxon>Metazoa</taxon>
        <taxon>Ecdysozoa</taxon>
        <taxon>Arthropoda</taxon>
        <taxon>Hexapoda</taxon>
        <taxon>Insecta</taxon>
        <taxon>Pterygota</taxon>
        <taxon>Neoptera</taxon>
        <taxon>Endopterygota</taxon>
        <taxon>Diptera</taxon>
        <taxon>Brachycera</taxon>
        <taxon>Muscomorpha</taxon>
        <taxon>Ephydroidea</taxon>
        <taxon>Drosophilidae</taxon>
        <taxon>Drosophila</taxon>
        <taxon>Sophophora</taxon>
    </lineage>
</organism>
<protein>
    <submittedName>
        <fullName evidence="2">Uncharacterized protein</fullName>
    </submittedName>
</protein>
<name>A0A3B0J1Y9_DROGU</name>
<dbReference type="OrthoDB" id="6777263at2759"/>
<feature type="compositionally biased region" description="Low complexity" evidence="1">
    <location>
        <begin position="67"/>
        <end position="90"/>
    </location>
</feature>
<feature type="region of interest" description="Disordered" evidence="1">
    <location>
        <begin position="1"/>
        <end position="90"/>
    </location>
</feature>
<gene>
    <name evidence="2" type="ORF">DGUA_6G003137</name>
</gene>
<accession>A0A3B0J1Y9</accession>
<sequence>MKAPTTSSQNHSKNLTPSHGTEGQTAKNRTPNYYYHASVSSKPNQQQLHQSQPKFPPQLTAHNNMSNNNQKNTINCNKAMKSHNNNNNNTNNNMHQSNSNNDVSFSISSYIRTLNQMDSMAGQKSANSTTTNANANTNATATPNVAISSKIHTLDSKNNNRNTTTSATVPDMLLVRPAYPSSLHIGTFPFLPVQFF</sequence>
<dbReference type="AlphaFoldDB" id="A0A3B0J1Y9"/>
<dbReference type="EMBL" id="OUUW01000001">
    <property type="protein sequence ID" value="SPP75344.1"/>
    <property type="molecule type" value="Genomic_DNA"/>
</dbReference>
<dbReference type="STRING" id="7266.A0A3B0J1Y9"/>
<feature type="compositionally biased region" description="Polar residues" evidence="1">
    <location>
        <begin position="38"/>
        <end position="53"/>
    </location>
</feature>
<keyword evidence="3" id="KW-1185">Reference proteome</keyword>
<reference evidence="3" key="1">
    <citation type="submission" date="2018-01" db="EMBL/GenBank/DDBJ databases">
        <authorList>
            <person name="Alioto T."/>
            <person name="Alioto T."/>
        </authorList>
    </citation>
    <scope>NUCLEOTIDE SEQUENCE [LARGE SCALE GENOMIC DNA]</scope>
</reference>
<dbReference type="OMA" id="KNTINCN"/>